<dbReference type="GO" id="GO:0042597">
    <property type="term" value="C:periplasmic space"/>
    <property type="evidence" value="ECO:0007669"/>
    <property type="project" value="UniProtKB-SubCell"/>
</dbReference>
<organism evidence="6 7">
    <name type="scientific">Roseicella aerolata</name>
    <dbReference type="NCBI Taxonomy" id="2883479"/>
    <lineage>
        <taxon>Bacteria</taxon>
        <taxon>Pseudomonadati</taxon>
        <taxon>Pseudomonadota</taxon>
        <taxon>Alphaproteobacteria</taxon>
        <taxon>Acetobacterales</taxon>
        <taxon>Roseomonadaceae</taxon>
        <taxon>Roseicella</taxon>
    </lineage>
</organism>
<dbReference type="AlphaFoldDB" id="A0A9X1ICN3"/>
<sequence length="584" mass="62302">MRDSMTARLVDAAWRLGPRPVLLAAWHRGPGRALARRALADAARPQGPVLPAAAPAPPDLPAWHRAAVLGRAAGVAPPDWHGPFAAMAHALDLDLFRPGDIRPVWERNRWADLPLLAQAARLEPTGGHLARAEALLADWVAANPPFRGPNWACGQEAALRVLHLGLALALLGAERGPPPGARALLALHGRRIAATPAYALAQDNNHTVSEAAGLLACGLLLEEGRWAADGAGRLEAALLRLVSPDGAFAQLSTGYHRLLLDVLAAVVWLARRLDGPPLGAEALARAGAATHWLHRLADPGTGATPRLGHQDGSAFADLALAGAEDARPSLERAARLFCAASAGLAEEPGCAWLGLAAGAGLPPPPAVWAGEGLRGWHAAGARAVLRTGPLRFRPGQADLLHIDLWDGPRALLRDGGTGAYNPPPEAAWWHAHFTGTAAHNTIAFDGEDQMPRLSRFLFARWPATGTLPEGGWLRDWRGRRHERRVRPEGRRWVVEDRIGGPFREAVLRWRLAPGEWRPRADGVEGPLGHISIIADASAGIALVQGWESPAYGVVRPVPVLYARVTPPITNLTTVIELVPQPRIE</sequence>
<evidence type="ECO:0000256" key="4">
    <source>
        <dbReference type="ARBA" id="ARBA00023239"/>
    </source>
</evidence>
<dbReference type="PANTHER" id="PTHR39210">
    <property type="entry name" value="HEPARIN-SULFATE LYASE"/>
    <property type="match status" value="1"/>
</dbReference>
<dbReference type="EMBL" id="JAJAQI010000002">
    <property type="protein sequence ID" value="MCB4820595.1"/>
    <property type="molecule type" value="Genomic_DNA"/>
</dbReference>
<dbReference type="InterPro" id="IPR008929">
    <property type="entry name" value="Chondroitin_lyas"/>
</dbReference>
<evidence type="ECO:0000313" key="7">
    <source>
        <dbReference type="Proteomes" id="UP001139311"/>
    </source>
</evidence>
<reference evidence="6" key="1">
    <citation type="submission" date="2021-10" db="EMBL/GenBank/DDBJ databases">
        <title>Roseicella aerolatum sp. nov., isolated from aerosols of e-waste dismantling site.</title>
        <authorList>
            <person name="Qin T."/>
        </authorList>
    </citation>
    <scope>NUCLEOTIDE SEQUENCE</scope>
    <source>
        <strain evidence="6">GB24</strain>
    </source>
</reference>
<gene>
    <name evidence="6" type="ORF">LHA35_02470</name>
</gene>
<dbReference type="InterPro" id="IPR012480">
    <property type="entry name" value="Hepar_II_III_C"/>
</dbReference>
<dbReference type="Proteomes" id="UP001139311">
    <property type="component" value="Unassembled WGS sequence"/>
</dbReference>
<evidence type="ECO:0000256" key="1">
    <source>
        <dbReference type="ARBA" id="ARBA00004418"/>
    </source>
</evidence>
<dbReference type="GO" id="GO:0016829">
    <property type="term" value="F:lyase activity"/>
    <property type="evidence" value="ECO:0007669"/>
    <property type="project" value="UniProtKB-KW"/>
</dbReference>
<comment type="caution">
    <text evidence="6">The sequence shown here is derived from an EMBL/GenBank/DDBJ whole genome shotgun (WGS) entry which is preliminary data.</text>
</comment>
<feature type="domain" description="Heparinase II/III-like C-terminal" evidence="5">
    <location>
        <begin position="373"/>
        <end position="551"/>
    </location>
</feature>
<evidence type="ECO:0000256" key="3">
    <source>
        <dbReference type="ARBA" id="ARBA00022764"/>
    </source>
</evidence>
<protein>
    <submittedName>
        <fullName evidence="6">Heparinase II/III-family protein</fullName>
    </submittedName>
</protein>
<keyword evidence="2" id="KW-0732">Signal</keyword>
<dbReference type="RefSeq" id="WP_226604033.1">
    <property type="nucleotide sequence ID" value="NZ_JAJAQI010000002.1"/>
</dbReference>
<proteinExistence type="predicted"/>
<evidence type="ECO:0000313" key="6">
    <source>
        <dbReference type="EMBL" id="MCB4820595.1"/>
    </source>
</evidence>
<keyword evidence="7" id="KW-1185">Reference proteome</keyword>
<name>A0A9X1ICN3_9PROT</name>
<comment type="subcellular location">
    <subcellularLocation>
        <location evidence="1">Periplasm</location>
    </subcellularLocation>
</comment>
<dbReference type="PANTHER" id="PTHR39210:SF1">
    <property type="entry name" value="HEPARIN-SULFATE LYASE"/>
    <property type="match status" value="1"/>
</dbReference>
<dbReference type="Gene3D" id="1.50.10.100">
    <property type="entry name" value="Chondroitin AC/alginate lyase"/>
    <property type="match status" value="1"/>
</dbReference>
<accession>A0A9X1ICN3</accession>
<dbReference type="SUPFAM" id="SSF48230">
    <property type="entry name" value="Chondroitin AC/alginate lyase"/>
    <property type="match status" value="1"/>
</dbReference>
<keyword evidence="4" id="KW-0456">Lyase</keyword>
<keyword evidence="3" id="KW-0574">Periplasm</keyword>
<evidence type="ECO:0000259" key="5">
    <source>
        <dbReference type="Pfam" id="PF07940"/>
    </source>
</evidence>
<dbReference type="Gene3D" id="2.70.98.70">
    <property type="match status" value="1"/>
</dbReference>
<dbReference type="Pfam" id="PF07940">
    <property type="entry name" value="Hepar_II_III_C"/>
    <property type="match status" value="1"/>
</dbReference>
<evidence type="ECO:0000256" key="2">
    <source>
        <dbReference type="ARBA" id="ARBA00022729"/>
    </source>
</evidence>